<dbReference type="GO" id="GO:0006366">
    <property type="term" value="P:transcription by RNA polymerase II"/>
    <property type="evidence" value="ECO:0007669"/>
    <property type="project" value="TreeGrafter"/>
</dbReference>
<reference evidence="5 6" key="1">
    <citation type="journal article" date="2012" name="Nucleic Acids Res.">
        <title>Sequencing of the smallest Apicomplexan genome from the human pathogen Babesia microti.</title>
        <authorList>
            <person name="Cornillot E."/>
            <person name="Hadj-Kaddour K."/>
            <person name="Dassouli A."/>
            <person name="Noel B."/>
            <person name="Ranwez V."/>
            <person name="Vacherie B."/>
            <person name="Augagneur Y."/>
            <person name="Bres V."/>
            <person name="Duclos A."/>
            <person name="Randazzo S."/>
            <person name="Carcy B."/>
            <person name="Debierre-Grockiego F."/>
            <person name="Delbecq S."/>
            <person name="Moubri-Menage K."/>
            <person name="Shams-Eldin H."/>
            <person name="Usmani-Brown S."/>
            <person name="Bringaud F."/>
            <person name="Wincker P."/>
            <person name="Vivares C.P."/>
            <person name="Schwarz R.T."/>
            <person name="Schetters T.P."/>
            <person name="Krause P.J."/>
            <person name="Gorenflot A."/>
            <person name="Berry V."/>
            <person name="Barbe V."/>
            <person name="Ben Mamoun C."/>
        </authorList>
    </citation>
    <scope>NUCLEOTIDE SEQUENCE [LARGE SCALE GENOMIC DNA]</scope>
    <source>
        <strain evidence="5 6">RI</strain>
    </source>
</reference>
<dbReference type="KEGG" id="bmic:BMR1_02g02300"/>
<dbReference type="RefSeq" id="XP_012648227.1">
    <property type="nucleotide sequence ID" value="XM_012792773.1"/>
</dbReference>
<dbReference type="EMBL" id="FO082872">
    <property type="protein sequence ID" value="CCF73618.1"/>
    <property type="molecule type" value="Genomic_DNA"/>
</dbReference>
<evidence type="ECO:0000313" key="5">
    <source>
        <dbReference type="EMBL" id="CCF73618.1"/>
    </source>
</evidence>
<dbReference type="AlphaFoldDB" id="I7I8S9"/>
<dbReference type="InterPro" id="IPR036603">
    <property type="entry name" value="RBP11-like"/>
</dbReference>
<protein>
    <submittedName>
        <fullName evidence="5">DNA-directed RNA polymerase II subunit C</fullName>
    </submittedName>
</protein>
<dbReference type="SUPFAM" id="SSF56553">
    <property type="entry name" value="Insert subdomain of RNA polymerase alpha subunit"/>
    <property type="match status" value="1"/>
</dbReference>
<gene>
    <name evidence="5" type="ORF">BMR1_02g02300</name>
</gene>
<dbReference type="InterPro" id="IPR036643">
    <property type="entry name" value="RNApol_insert_sf"/>
</dbReference>
<feature type="domain" description="DNA-directed RNA polymerase RpoA/D/Rpb3-type" evidence="4">
    <location>
        <begin position="21"/>
        <end position="287"/>
    </location>
</feature>
<dbReference type="Gene3D" id="2.170.120.12">
    <property type="entry name" value="DNA-directed RNA polymerase, insert domain"/>
    <property type="match status" value="1"/>
</dbReference>
<evidence type="ECO:0000259" key="4">
    <source>
        <dbReference type="SMART" id="SM00662"/>
    </source>
</evidence>
<dbReference type="OrthoDB" id="270173at2759"/>
<dbReference type="PANTHER" id="PTHR11800">
    <property type="entry name" value="DNA-DIRECTED RNA POLYMERASE"/>
    <property type="match status" value="1"/>
</dbReference>
<dbReference type="Proteomes" id="UP000002899">
    <property type="component" value="Chromosome II"/>
</dbReference>
<evidence type="ECO:0000256" key="1">
    <source>
        <dbReference type="ARBA" id="ARBA00022478"/>
    </source>
</evidence>
<dbReference type="InterPro" id="IPR022842">
    <property type="entry name" value="RNAP_Rpo3/Rpb3/RPAC1"/>
</dbReference>
<dbReference type="NCBIfam" id="NF001988">
    <property type="entry name" value="PRK00783.1"/>
    <property type="match status" value="1"/>
</dbReference>
<dbReference type="GeneID" id="24424246"/>
<evidence type="ECO:0000313" key="6">
    <source>
        <dbReference type="Proteomes" id="UP000002899"/>
    </source>
</evidence>
<dbReference type="Gene3D" id="3.30.1360.10">
    <property type="entry name" value="RNA polymerase, RBP11-like subunit"/>
    <property type="match status" value="1"/>
</dbReference>
<accession>I7I8S9</accession>
<dbReference type="SMART" id="SM00662">
    <property type="entry name" value="RPOLD"/>
    <property type="match status" value="1"/>
</dbReference>
<dbReference type="VEuPathDB" id="PiroplasmaDB:BMR1_02g02300"/>
<dbReference type="InterPro" id="IPR011263">
    <property type="entry name" value="DNA-dir_RNA_pol_RpoA/D/Rpb3"/>
</dbReference>
<keyword evidence="2" id="KW-0804">Transcription</keyword>
<dbReference type="Pfam" id="PF01193">
    <property type="entry name" value="RNA_pol_L"/>
    <property type="match status" value="1"/>
</dbReference>
<dbReference type="SUPFAM" id="SSF55257">
    <property type="entry name" value="RBP11-like subunits of RNA polymerase"/>
    <property type="match status" value="1"/>
</dbReference>
<dbReference type="PANTHER" id="PTHR11800:SF2">
    <property type="entry name" value="DNA-DIRECTED RNA POLYMERASE II SUBUNIT RPB3"/>
    <property type="match status" value="1"/>
</dbReference>
<dbReference type="GO" id="GO:0003677">
    <property type="term" value="F:DNA binding"/>
    <property type="evidence" value="ECO:0007669"/>
    <property type="project" value="InterPro"/>
</dbReference>
<dbReference type="InterPro" id="IPR011262">
    <property type="entry name" value="DNA-dir_RNA_pol_insert"/>
</dbReference>
<evidence type="ECO:0000256" key="2">
    <source>
        <dbReference type="ARBA" id="ARBA00023163"/>
    </source>
</evidence>
<dbReference type="InterPro" id="IPR050518">
    <property type="entry name" value="Rpo3/RPB3_RNA_Pol_subunit"/>
</dbReference>
<organism evidence="5 6">
    <name type="scientific">Babesia microti (strain RI)</name>
    <dbReference type="NCBI Taxonomy" id="1133968"/>
    <lineage>
        <taxon>Eukaryota</taxon>
        <taxon>Sar</taxon>
        <taxon>Alveolata</taxon>
        <taxon>Apicomplexa</taxon>
        <taxon>Aconoidasida</taxon>
        <taxon>Piroplasmida</taxon>
        <taxon>Babesiidae</taxon>
        <taxon>Babesia</taxon>
    </lineage>
</organism>
<dbReference type="GO" id="GO:0005665">
    <property type="term" value="C:RNA polymerase II, core complex"/>
    <property type="evidence" value="ECO:0007669"/>
    <property type="project" value="TreeGrafter"/>
</dbReference>
<proteinExistence type="inferred from homology"/>
<evidence type="ECO:0000256" key="3">
    <source>
        <dbReference type="ARBA" id="ARBA00025804"/>
    </source>
</evidence>
<reference evidence="5 6" key="2">
    <citation type="journal article" date="2013" name="PLoS ONE">
        <title>Whole genome mapping and re-organization of the nuclear and mitochondrial genomes of Babesia microti isolates.</title>
        <authorList>
            <person name="Cornillot E."/>
            <person name="Dassouli A."/>
            <person name="Garg A."/>
            <person name="Pachikara N."/>
            <person name="Randazzo S."/>
            <person name="Depoix D."/>
            <person name="Carcy B."/>
            <person name="Delbecq S."/>
            <person name="Frutos R."/>
            <person name="Silva J.C."/>
            <person name="Sutton R."/>
            <person name="Krause P.J."/>
            <person name="Mamoun C.B."/>
        </authorList>
    </citation>
    <scope>NUCLEOTIDE SEQUENCE [LARGE SCALE GENOMIC DNA]</scope>
    <source>
        <strain evidence="5 6">RI</strain>
    </source>
</reference>
<dbReference type="InterPro" id="IPR001514">
    <property type="entry name" value="DNA-dir_RNA_pol_30-40kDasu_CS"/>
</dbReference>
<sequence>MKWGRGSAKPFIDITQLTVDTIKFTLHNSDVTLANALRRIMLSEIPCLAIEIVTVLENDTPLHDEYIAHRLGLLPIDSTRISEFEYRDKCSCSDKCSKCTVDYNLQVTCTEPFRTVTHLDIIPDEYDTPLPLPRSGDGIPIVKIRRDQSIHLKLTATKGIGKLHAKWVVANVAYQIEPLFKINSEMMGRTTQQDRATIASSCPRGILVSEDDNYGGTIRVTNSLECIYCDSCINTCKDLGFKGLIRIEPDETKFHFSVESTGAIAPEKIVEMALGFLEDKIKQLHQSVTETQSRVLGVSSTTAIASNIWRGNDQAPPNYALDLD</sequence>
<dbReference type="Pfam" id="PF01000">
    <property type="entry name" value="RNA_pol_A_bac"/>
    <property type="match status" value="1"/>
</dbReference>
<dbReference type="OMA" id="DETKFHF"/>
<dbReference type="HAMAP" id="MF_00320">
    <property type="entry name" value="RNApol_arch_Rpo3"/>
    <property type="match status" value="1"/>
</dbReference>
<keyword evidence="1 5" id="KW-0240">DNA-directed RNA polymerase</keyword>
<dbReference type="GO" id="GO:0003899">
    <property type="term" value="F:DNA-directed RNA polymerase activity"/>
    <property type="evidence" value="ECO:0007669"/>
    <property type="project" value="InterPro"/>
</dbReference>
<keyword evidence="6" id="KW-1185">Reference proteome</keyword>
<name>I7I8S9_BABMR</name>
<comment type="similarity">
    <text evidence="3">Belongs to the archaeal Rpo3/eukaryotic RPB3 RNA polymerase subunit family.</text>
</comment>
<dbReference type="Gene3D" id="3.30.70.20">
    <property type="match status" value="1"/>
</dbReference>
<reference evidence="5 6" key="3">
    <citation type="journal article" date="2016" name="Sci. Rep.">
        <title>Genome-wide diversity and gene expression profiling of Babesia microti isolates identify polymorphic genes that mediate host-pathogen interactions.</title>
        <authorList>
            <person name="Silva J.C."/>
            <person name="Cornillot E."/>
            <person name="McCracken C."/>
            <person name="Usmani-Brown S."/>
            <person name="Dwivedi A."/>
            <person name="Ifeonu O.O."/>
            <person name="Crabtree J."/>
            <person name="Gotia H.T."/>
            <person name="Virji A.Z."/>
            <person name="Reynes C."/>
            <person name="Colinge J."/>
            <person name="Kumar V."/>
            <person name="Lawres L."/>
            <person name="Pazzi J.E."/>
            <person name="Pablo J.V."/>
            <person name="Hung C."/>
            <person name="Brancato J."/>
            <person name="Kumari P."/>
            <person name="Orvis J."/>
            <person name="Tretina K."/>
            <person name="Chibucos M."/>
            <person name="Ott S."/>
            <person name="Sadzewicz L."/>
            <person name="Sengamalay N."/>
            <person name="Shetty A.C."/>
            <person name="Su Q."/>
            <person name="Tallon L."/>
            <person name="Fraser C.M."/>
            <person name="Frutos R."/>
            <person name="Molina D.M."/>
            <person name="Krause P.J."/>
            <person name="Ben Mamoun C."/>
        </authorList>
    </citation>
    <scope>NUCLEOTIDE SEQUENCE [LARGE SCALE GENOMIC DNA]</scope>
    <source>
        <strain evidence="5 6">RI</strain>
    </source>
</reference>
<dbReference type="PROSITE" id="PS00446">
    <property type="entry name" value="RNA_POL_D_30KD"/>
    <property type="match status" value="1"/>
</dbReference>
<dbReference type="GO" id="GO:0046983">
    <property type="term" value="F:protein dimerization activity"/>
    <property type="evidence" value="ECO:0007669"/>
    <property type="project" value="InterPro"/>
</dbReference>